<dbReference type="PROSITE" id="PS50893">
    <property type="entry name" value="ABC_TRANSPORTER_2"/>
    <property type="match status" value="1"/>
</dbReference>
<keyword evidence="2" id="KW-0813">Transport</keyword>
<keyword evidence="7" id="KW-1185">Reference proteome</keyword>
<dbReference type="Pfam" id="PF08352">
    <property type="entry name" value="oligo_HPY"/>
    <property type="match status" value="1"/>
</dbReference>
<dbReference type="InterPro" id="IPR050319">
    <property type="entry name" value="ABC_transp_ATP-bind"/>
</dbReference>
<dbReference type="GO" id="GO:0016887">
    <property type="term" value="F:ATP hydrolysis activity"/>
    <property type="evidence" value="ECO:0007669"/>
    <property type="project" value="InterPro"/>
</dbReference>
<feature type="domain" description="ABC transporter" evidence="5">
    <location>
        <begin position="4"/>
        <end position="247"/>
    </location>
</feature>
<accession>A0A3A9APE9</accession>
<evidence type="ECO:0000313" key="6">
    <source>
        <dbReference type="EMBL" id="RKI89411.1"/>
    </source>
</evidence>
<dbReference type="Pfam" id="PF00005">
    <property type="entry name" value="ABC_tran"/>
    <property type="match status" value="1"/>
</dbReference>
<dbReference type="Proteomes" id="UP000280696">
    <property type="component" value="Unassembled WGS sequence"/>
</dbReference>
<comment type="similarity">
    <text evidence="1">Belongs to the ABC transporter superfamily.</text>
</comment>
<organism evidence="6 7">
    <name type="scientific">Parablautia intestinalis</name>
    <dbReference type="NCBI Taxonomy" id="2320100"/>
    <lineage>
        <taxon>Bacteria</taxon>
        <taxon>Bacillati</taxon>
        <taxon>Bacillota</taxon>
        <taxon>Clostridia</taxon>
        <taxon>Lachnospirales</taxon>
        <taxon>Lachnospiraceae</taxon>
        <taxon>Parablautia</taxon>
    </lineage>
</organism>
<proteinExistence type="inferred from homology"/>
<gene>
    <name evidence="6" type="ORF">D7V94_18330</name>
</gene>
<comment type="caution">
    <text evidence="6">The sequence shown here is derived from an EMBL/GenBank/DDBJ whole genome shotgun (WGS) entry which is preliminary data.</text>
</comment>
<evidence type="ECO:0000256" key="3">
    <source>
        <dbReference type="ARBA" id="ARBA00022741"/>
    </source>
</evidence>
<evidence type="ECO:0000256" key="2">
    <source>
        <dbReference type="ARBA" id="ARBA00022448"/>
    </source>
</evidence>
<dbReference type="AlphaFoldDB" id="A0A3A9APE9"/>
<sequence>MALFEVEHLKKYFPTARGMVHAVDDVTFSIEEGTTMGLVGESGCGKSTLGRTMIHLLDSTEGVIRFRGEDVTHPDKKKLRRLREDMQIIFQDPYSSLNPRMTIQDTIMEPLKLSGRFAKEVLEEECVKLMDLAGIEKRFRDSYPHELDGGRRQRVGIARAIALMPKFVVCDEPVSALDVSIQAQILNLLMDLQEEYKLTYVFITHDLSVVRHISTHICVMYLGQMVETCPTQELFDHPMHPYTKALLSAIPSTDIHNKSQRIQLKGEITSPINPRPGCRFAQRCPYATEECSRPLALQEVRPGHFVSCCHVQEINQ</sequence>
<dbReference type="SUPFAM" id="SSF52540">
    <property type="entry name" value="P-loop containing nucleoside triphosphate hydrolases"/>
    <property type="match status" value="1"/>
</dbReference>
<dbReference type="FunFam" id="3.40.50.300:FF:000016">
    <property type="entry name" value="Oligopeptide ABC transporter ATP-binding component"/>
    <property type="match status" value="1"/>
</dbReference>
<dbReference type="InterPro" id="IPR003439">
    <property type="entry name" value="ABC_transporter-like_ATP-bd"/>
</dbReference>
<dbReference type="InterPro" id="IPR013563">
    <property type="entry name" value="Oligopep_ABC_C"/>
</dbReference>
<evidence type="ECO:0000256" key="1">
    <source>
        <dbReference type="ARBA" id="ARBA00005417"/>
    </source>
</evidence>
<dbReference type="InterPro" id="IPR003593">
    <property type="entry name" value="AAA+_ATPase"/>
</dbReference>
<dbReference type="OrthoDB" id="9806285at2"/>
<protein>
    <submittedName>
        <fullName evidence="6">ATP-binding cassette domain-containing protein</fullName>
    </submittedName>
</protein>
<evidence type="ECO:0000313" key="7">
    <source>
        <dbReference type="Proteomes" id="UP000280696"/>
    </source>
</evidence>
<keyword evidence="4 6" id="KW-0067">ATP-binding</keyword>
<name>A0A3A9APE9_9FIRM</name>
<dbReference type="GO" id="GO:0015833">
    <property type="term" value="P:peptide transport"/>
    <property type="evidence" value="ECO:0007669"/>
    <property type="project" value="InterPro"/>
</dbReference>
<evidence type="ECO:0000259" key="5">
    <source>
        <dbReference type="PROSITE" id="PS50893"/>
    </source>
</evidence>
<dbReference type="Gene3D" id="3.40.50.300">
    <property type="entry name" value="P-loop containing nucleotide triphosphate hydrolases"/>
    <property type="match status" value="1"/>
</dbReference>
<dbReference type="GO" id="GO:0055085">
    <property type="term" value="P:transmembrane transport"/>
    <property type="evidence" value="ECO:0007669"/>
    <property type="project" value="UniProtKB-ARBA"/>
</dbReference>
<dbReference type="CDD" id="cd03257">
    <property type="entry name" value="ABC_NikE_OppD_transporters"/>
    <property type="match status" value="1"/>
</dbReference>
<dbReference type="EMBL" id="RAYQ01000023">
    <property type="protein sequence ID" value="RKI89411.1"/>
    <property type="molecule type" value="Genomic_DNA"/>
</dbReference>
<dbReference type="InterPro" id="IPR027417">
    <property type="entry name" value="P-loop_NTPase"/>
</dbReference>
<dbReference type="SMART" id="SM00382">
    <property type="entry name" value="AAA"/>
    <property type="match status" value="1"/>
</dbReference>
<dbReference type="PANTHER" id="PTHR43776:SF8">
    <property type="entry name" value="ABC TRANSPORTER, ATP-BINDING PROTEIN"/>
    <property type="match status" value="1"/>
</dbReference>
<dbReference type="GO" id="GO:0005524">
    <property type="term" value="F:ATP binding"/>
    <property type="evidence" value="ECO:0007669"/>
    <property type="project" value="UniProtKB-KW"/>
</dbReference>
<evidence type="ECO:0000256" key="4">
    <source>
        <dbReference type="ARBA" id="ARBA00022840"/>
    </source>
</evidence>
<dbReference type="NCBIfam" id="TIGR01727">
    <property type="entry name" value="oligo_HPY"/>
    <property type="match status" value="1"/>
</dbReference>
<keyword evidence="3" id="KW-0547">Nucleotide-binding</keyword>
<reference evidence="6 7" key="1">
    <citation type="submission" date="2018-09" db="EMBL/GenBank/DDBJ databases">
        <title>Murine metabolic-syndrome-specific gut microbial biobank.</title>
        <authorList>
            <person name="Liu C."/>
        </authorList>
    </citation>
    <scope>NUCLEOTIDE SEQUENCE [LARGE SCALE GENOMIC DNA]</scope>
    <source>
        <strain evidence="6 7">0.1xD8-82</strain>
    </source>
</reference>
<dbReference type="RefSeq" id="WP_120471754.1">
    <property type="nucleotide sequence ID" value="NZ_CATAJS010000008.1"/>
</dbReference>
<dbReference type="PANTHER" id="PTHR43776">
    <property type="entry name" value="TRANSPORT ATP-BINDING PROTEIN"/>
    <property type="match status" value="1"/>
</dbReference>